<reference evidence="2" key="2">
    <citation type="submission" date="2020-09" db="EMBL/GenBank/DDBJ databases">
        <authorList>
            <person name="Sun Q."/>
            <person name="Ohkuma M."/>
        </authorList>
    </citation>
    <scope>NUCLEOTIDE SEQUENCE</scope>
    <source>
        <strain evidence="2">JCM 4059</strain>
    </source>
</reference>
<dbReference type="GO" id="GO:0005525">
    <property type="term" value="F:GTP binding"/>
    <property type="evidence" value="ECO:0007669"/>
    <property type="project" value="InterPro"/>
</dbReference>
<dbReference type="GO" id="GO:0003924">
    <property type="term" value="F:GTPase activity"/>
    <property type="evidence" value="ECO:0007669"/>
    <property type="project" value="InterPro"/>
</dbReference>
<protein>
    <recommendedName>
        <fullName evidence="1">Tr-type G domain-containing protein</fullName>
    </recommendedName>
</protein>
<name>A0A919EE10_9ACTN</name>
<proteinExistence type="predicted"/>
<organism evidence="2 3">
    <name type="scientific">Streptomyces mashuensis</name>
    <dbReference type="NCBI Taxonomy" id="33904"/>
    <lineage>
        <taxon>Bacteria</taxon>
        <taxon>Bacillati</taxon>
        <taxon>Actinomycetota</taxon>
        <taxon>Actinomycetes</taxon>
        <taxon>Kitasatosporales</taxon>
        <taxon>Streptomycetaceae</taxon>
        <taxon>Streptomyces</taxon>
    </lineage>
</organism>
<feature type="domain" description="Tr-type G" evidence="1">
    <location>
        <begin position="12"/>
        <end position="190"/>
    </location>
</feature>
<dbReference type="SUPFAM" id="SSF52540">
    <property type="entry name" value="P-loop containing nucleoside triphosphate hydrolases"/>
    <property type="match status" value="1"/>
</dbReference>
<evidence type="ECO:0000259" key="1">
    <source>
        <dbReference type="Pfam" id="PF00009"/>
    </source>
</evidence>
<reference evidence="2" key="1">
    <citation type="journal article" date="2014" name="Int. J. Syst. Evol. Microbiol.">
        <title>Complete genome sequence of Corynebacterium casei LMG S-19264T (=DSM 44701T), isolated from a smear-ripened cheese.</title>
        <authorList>
            <consortium name="US DOE Joint Genome Institute (JGI-PGF)"/>
            <person name="Walter F."/>
            <person name="Albersmeier A."/>
            <person name="Kalinowski J."/>
            <person name="Ruckert C."/>
        </authorList>
    </citation>
    <scope>NUCLEOTIDE SEQUENCE</scope>
    <source>
        <strain evidence="2">JCM 4059</strain>
    </source>
</reference>
<sequence>MTEHVPGTDRAYVTVSTVGSAGHGKTTLATAVGKAAAKAYRQDARAVDGIVEAVSRTDEHVATHSAHSAYVTAACHYTHFDASAGHVAELLGNTRLDAVVLVVSAAEGVTEQTREHLRLARRAGVPVAAVFLTMCDRLGDGDAGGVEKSVREVLDAPDVPVIQGSPLKALSGHPAWEAPLVELLEAMDAFVAAPAS</sequence>
<comment type="caution">
    <text evidence="2">The sequence shown here is derived from an EMBL/GenBank/DDBJ whole genome shotgun (WGS) entry which is preliminary data.</text>
</comment>
<dbReference type="InterPro" id="IPR050055">
    <property type="entry name" value="EF-Tu_GTPase"/>
</dbReference>
<accession>A0A919EE10</accession>
<dbReference type="Pfam" id="PF00009">
    <property type="entry name" value="GTP_EFTU"/>
    <property type="match status" value="1"/>
</dbReference>
<dbReference type="PANTHER" id="PTHR43721:SF22">
    <property type="entry name" value="ELONGATION FACTOR TU, MITOCHONDRIAL"/>
    <property type="match status" value="1"/>
</dbReference>
<dbReference type="RefSeq" id="WP_190130908.1">
    <property type="nucleotide sequence ID" value="NZ_BNBD01000007.1"/>
</dbReference>
<dbReference type="AlphaFoldDB" id="A0A919EE10"/>
<dbReference type="GO" id="GO:0003746">
    <property type="term" value="F:translation elongation factor activity"/>
    <property type="evidence" value="ECO:0007669"/>
    <property type="project" value="TreeGrafter"/>
</dbReference>
<dbReference type="EMBL" id="BNBD01000007">
    <property type="protein sequence ID" value="GHF53637.1"/>
    <property type="molecule type" value="Genomic_DNA"/>
</dbReference>
<dbReference type="Proteomes" id="UP000638313">
    <property type="component" value="Unassembled WGS sequence"/>
</dbReference>
<dbReference type="InterPro" id="IPR000795">
    <property type="entry name" value="T_Tr_GTP-bd_dom"/>
</dbReference>
<evidence type="ECO:0000313" key="3">
    <source>
        <dbReference type="Proteomes" id="UP000638313"/>
    </source>
</evidence>
<evidence type="ECO:0000313" key="2">
    <source>
        <dbReference type="EMBL" id="GHF53637.1"/>
    </source>
</evidence>
<dbReference type="Gene3D" id="3.40.50.300">
    <property type="entry name" value="P-loop containing nucleotide triphosphate hydrolases"/>
    <property type="match status" value="1"/>
</dbReference>
<keyword evidence="3" id="KW-1185">Reference proteome</keyword>
<gene>
    <name evidence="2" type="ORF">GCM10010218_38910</name>
</gene>
<dbReference type="GO" id="GO:0005829">
    <property type="term" value="C:cytosol"/>
    <property type="evidence" value="ECO:0007669"/>
    <property type="project" value="TreeGrafter"/>
</dbReference>
<dbReference type="InterPro" id="IPR027417">
    <property type="entry name" value="P-loop_NTPase"/>
</dbReference>
<dbReference type="PANTHER" id="PTHR43721">
    <property type="entry name" value="ELONGATION FACTOR TU-RELATED"/>
    <property type="match status" value="1"/>
</dbReference>